<evidence type="ECO:0000313" key="2">
    <source>
        <dbReference type="EMBL" id="HJA94095.1"/>
    </source>
</evidence>
<dbReference type="SUPFAM" id="SSF51126">
    <property type="entry name" value="Pectin lyase-like"/>
    <property type="match status" value="1"/>
</dbReference>
<evidence type="ECO:0000256" key="1">
    <source>
        <dbReference type="SAM" id="MobiDB-lite"/>
    </source>
</evidence>
<dbReference type="Proteomes" id="UP000886858">
    <property type="component" value="Unassembled WGS sequence"/>
</dbReference>
<reference evidence="2" key="2">
    <citation type="submission" date="2021-04" db="EMBL/GenBank/DDBJ databases">
        <authorList>
            <person name="Gilroy R."/>
        </authorList>
    </citation>
    <scope>NUCLEOTIDE SEQUENCE</scope>
    <source>
        <strain evidence="2">CHK179-7159</strain>
    </source>
</reference>
<protein>
    <submittedName>
        <fullName evidence="2">Glycoside hydrolase family 55 protein</fullName>
    </submittedName>
</protein>
<dbReference type="InterPro" id="IPR012334">
    <property type="entry name" value="Pectin_lyas_fold"/>
</dbReference>
<dbReference type="GO" id="GO:0016787">
    <property type="term" value="F:hydrolase activity"/>
    <property type="evidence" value="ECO:0007669"/>
    <property type="project" value="UniProtKB-KW"/>
</dbReference>
<feature type="region of interest" description="Disordered" evidence="1">
    <location>
        <begin position="1"/>
        <end position="20"/>
    </location>
</feature>
<dbReference type="Gene3D" id="2.160.20.10">
    <property type="entry name" value="Single-stranded right-handed beta-helix, Pectin lyase-like"/>
    <property type="match status" value="1"/>
</dbReference>
<gene>
    <name evidence="2" type="ORF">H9717_13475</name>
</gene>
<evidence type="ECO:0000313" key="3">
    <source>
        <dbReference type="Proteomes" id="UP000886858"/>
    </source>
</evidence>
<organism evidence="2 3">
    <name type="scientific">Candidatus Eisenbergiella merdipullorum</name>
    <dbReference type="NCBI Taxonomy" id="2838553"/>
    <lineage>
        <taxon>Bacteria</taxon>
        <taxon>Bacillati</taxon>
        <taxon>Bacillota</taxon>
        <taxon>Clostridia</taxon>
        <taxon>Lachnospirales</taxon>
        <taxon>Lachnospiraceae</taxon>
        <taxon>Eisenbergiella</taxon>
    </lineage>
</organism>
<proteinExistence type="predicted"/>
<reference evidence="2" key="1">
    <citation type="journal article" date="2021" name="PeerJ">
        <title>Extensive microbial diversity within the chicken gut microbiome revealed by metagenomics and culture.</title>
        <authorList>
            <person name="Gilroy R."/>
            <person name="Ravi A."/>
            <person name="Getino M."/>
            <person name="Pursley I."/>
            <person name="Horton D.L."/>
            <person name="Alikhan N.F."/>
            <person name="Baker D."/>
            <person name="Gharbi K."/>
            <person name="Hall N."/>
            <person name="Watson M."/>
            <person name="Adriaenssens E.M."/>
            <person name="Foster-Nyarko E."/>
            <person name="Jarju S."/>
            <person name="Secka A."/>
            <person name="Antonio M."/>
            <person name="Oren A."/>
            <person name="Chaudhuri R.R."/>
            <person name="La Ragione R."/>
            <person name="Hildebrand F."/>
            <person name="Pallen M.J."/>
        </authorList>
    </citation>
    <scope>NUCLEOTIDE SEQUENCE</scope>
    <source>
        <strain evidence="2">CHK179-7159</strain>
    </source>
</reference>
<dbReference type="InterPro" id="IPR011050">
    <property type="entry name" value="Pectin_lyase_fold/virulence"/>
</dbReference>
<keyword evidence="2" id="KW-0378">Hydrolase</keyword>
<comment type="caution">
    <text evidence="2">The sequence shown here is derived from an EMBL/GenBank/DDBJ whole genome shotgun (WGS) entry which is preliminary data.</text>
</comment>
<dbReference type="EMBL" id="DWYY01000152">
    <property type="protein sequence ID" value="HJA94095.1"/>
    <property type="molecule type" value="Genomic_DNA"/>
</dbReference>
<accession>A0A9D2L248</accession>
<sequence>MYDTSLTDYPRLNQEESDSPRIQRAIDATENGILYIPKGDYDIKEPLRISNRCSLKMHPAARLVAGNKMDFVLCYESDANYHCLSLFNDDGSIYDNLGLFIEGGDIDGNGVASCLRITNAHHFTINNTAFHNGIKYGLCIGGDGEKKGHLYELICNNIYCKCTMKGLSGNIGIYSTLSDCHFTDCIVVDYTIGVRMVGSANRLSRCHIWGGTIAPVNMDMKTWSDIYAKRKEALRAGVYDADYTNSEYQNDVPEMLIGSVAFDMQGVCNVLDGCYADTAEVGYQIKGDTRLIACDFFNNKLMGLKKTTAIRHLGGDMVVVGGYFRAPAGIEILYEGIGEGVEWIGTKVADSMQVPDILKEKLL</sequence>
<name>A0A9D2L248_9FIRM</name>
<dbReference type="AlphaFoldDB" id="A0A9D2L248"/>